<name>A0A8S3UID3_MYTED</name>
<dbReference type="InterPro" id="IPR000157">
    <property type="entry name" value="TIR_dom"/>
</dbReference>
<comment type="caution">
    <text evidence="2">The sequence shown here is derived from an EMBL/GenBank/DDBJ whole genome shotgun (WGS) entry which is preliminary data.</text>
</comment>
<dbReference type="InterPro" id="IPR042342">
    <property type="entry name" value="TTC22"/>
</dbReference>
<dbReference type="PANTHER" id="PTHR16253:SF0">
    <property type="entry name" value="TETRATRICOPEPTIDE REPEAT PROTEIN 22"/>
    <property type="match status" value="1"/>
</dbReference>
<sequence>MHLVNIKLEDALTLLYPFTETEMASIMFKRLEGSAAKPVFITRDMVKYLSQICFHTLVLAQSDIIGYEQHSLLTYKYPQCLEYLAFSGNRFSLSYNSHLIELLILAKKAANSKFFDISYNAVNFNNVRYCNIEALKNYSYRNEIYHNGCEVQSTDPSQYSNAYSNEDFLYSKMADGSNTTITLPDNLTFFRCLHYMTSYIEYGVNMFVRHSDSLRKVLEHRLEKKFKYDIYLAYANDKIQWAREFLLPRIECSWNMTVCIEDRDFSVGMAKADAIANAVAESKHAIFIISEIYQHDAWSKYEIERIEYEKCSNYIQKIVVIAKDESISCIPNELKNLLQHLTVIQWTDDETAWDKLCMALFTESY</sequence>
<keyword evidence="3" id="KW-1185">Reference proteome</keyword>
<dbReference type="Pfam" id="PF01582">
    <property type="entry name" value="TIR"/>
    <property type="match status" value="1"/>
</dbReference>
<dbReference type="Proteomes" id="UP000683360">
    <property type="component" value="Unassembled WGS sequence"/>
</dbReference>
<organism evidence="2 3">
    <name type="scientific">Mytilus edulis</name>
    <name type="common">Blue mussel</name>
    <dbReference type="NCBI Taxonomy" id="6550"/>
    <lineage>
        <taxon>Eukaryota</taxon>
        <taxon>Metazoa</taxon>
        <taxon>Spiralia</taxon>
        <taxon>Lophotrochozoa</taxon>
        <taxon>Mollusca</taxon>
        <taxon>Bivalvia</taxon>
        <taxon>Autobranchia</taxon>
        <taxon>Pteriomorphia</taxon>
        <taxon>Mytilida</taxon>
        <taxon>Mytiloidea</taxon>
        <taxon>Mytilidae</taxon>
        <taxon>Mytilinae</taxon>
        <taxon>Mytilus</taxon>
    </lineage>
</organism>
<reference evidence="2" key="1">
    <citation type="submission" date="2021-03" db="EMBL/GenBank/DDBJ databases">
        <authorList>
            <person name="Bekaert M."/>
        </authorList>
    </citation>
    <scope>NUCLEOTIDE SEQUENCE</scope>
</reference>
<evidence type="ECO:0000313" key="2">
    <source>
        <dbReference type="EMBL" id="CAG2240983.1"/>
    </source>
</evidence>
<evidence type="ECO:0000313" key="3">
    <source>
        <dbReference type="Proteomes" id="UP000683360"/>
    </source>
</evidence>
<dbReference type="AlphaFoldDB" id="A0A8S3UID3"/>
<protein>
    <recommendedName>
        <fullName evidence="1">TIR domain-containing protein</fullName>
    </recommendedName>
</protein>
<evidence type="ECO:0000259" key="1">
    <source>
        <dbReference type="PROSITE" id="PS50104"/>
    </source>
</evidence>
<dbReference type="GO" id="GO:0007165">
    <property type="term" value="P:signal transduction"/>
    <property type="evidence" value="ECO:0007669"/>
    <property type="project" value="InterPro"/>
</dbReference>
<proteinExistence type="predicted"/>
<dbReference type="PROSITE" id="PS50104">
    <property type="entry name" value="TIR"/>
    <property type="match status" value="1"/>
</dbReference>
<dbReference type="Gene3D" id="3.40.50.10140">
    <property type="entry name" value="Toll/interleukin-1 receptor homology (TIR) domain"/>
    <property type="match status" value="1"/>
</dbReference>
<dbReference type="SMART" id="SM00255">
    <property type="entry name" value="TIR"/>
    <property type="match status" value="1"/>
</dbReference>
<feature type="domain" description="TIR" evidence="1">
    <location>
        <begin position="226"/>
        <end position="360"/>
    </location>
</feature>
<dbReference type="EMBL" id="CAJPWZ010002579">
    <property type="protein sequence ID" value="CAG2240983.1"/>
    <property type="molecule type" value="Genomic_DNA"/>
</dbReference>
<dbReference type="SUPFAM" id="SSF52200">
    <property type="entry name" value="Toll/Interleukin receptor TIR domain"/>
    <property type="match status" value="1"/>
</dbReference>
<dbReference type="InterPro" id="IPR035897">
    <property type="entry name" value="Toll_tir_struct_dom_sf"/>
</dbReference>
<accession>A0A8S3UID3</accession>
<dbReference type="PANTHER" id="PTHR16253">
    <property type="entry name" value="TETRATRICOPEPTIDE REPEAT PROTEIN 22"/>
    <property type="match status" value="1"/>
</dbReference>
<dbReference type="OrthoDB" id="6083978at2759"/>
<gene>
    <name evidence="2" type="ORF">MEDL_53259</name>
</gene>